<organism evidence="1 2">
    <name type="scientific">Aspergillus homomorphus (strain CBS 101889)</name>
    <dbReference type="NCBI Taxonomy" id="1450537"/>
    <lineage>
        <taxon>Eukaryota</taxon>
        <taxon>Fungi</taxon>
        <taxon>Dikarya</taxon>
        <taxon>Ascomycota</taxon>
        <taxon>Pezizomycotina</taxon>
        <taxon>Eurotiomycetes</taxon>
        <taxon>Eurotiomycetidae</taxon>
        <taxon>Eurotiales</taxon>
        <taxon>Aspergillaceae</taxon>
        <taxon>Aspergillus</taxon>
        <taxon>Aspergillus subgen. Circumdati</taxon>
    </lineage>
</organism>
<name>A0A395IHA0_ASPHC</name>
<evidence type="ECO:0000313" key="2">
    <source>
        <dbReference type="Proteomes" id="UP000248961"/>
    </source>
</evidence>
<protein>
    <submittedName>
        <fullName evidence="1">Uncharacterized protein</fullName>
    </submittedName>
</protein>
<dbReference type="RefSeq" id="XP_025556738.1">
    <property type="nucleotide sequence ID" value="XM_025694421.1"/>
</dbReference>
<evidence type="ECO:0000313" key="1">
    <source>
        <dbReference type="EMBL" id="RAL17584.1"/>
    </source>
</evidence>
<proteinExistence type="predicted"/>
<feature type="non-terminal residue" evidence="1">
    <location>
        <position position="1"/>
    </location>
</feature>
<dbReference type="Proteomes" id="UP000248961">
    <property type="component" value="Unassembled WGS sequence"/>
</dbReference>
<dbReference type="GeneID" id="37198710"/>
<keyword evidence="2" id="KW-1185">Reference proteome</keyword>
<reference evidence="1 2" key="1">
    <citation type="submission" date="2018-02" db="EMBL/GenBank/DDBJ databases">
        <title>The genomes of Aspergillus section Nigri reveals drivers in fungal speciation.</title>
        <authorList>
            <consortium name="DOE Joint Genome Institute"/>
            <person name="Vesth T.C."/>
            <person name="Nybo J."/>
            <person name="Theobald S."/>
            <person name="Brandl J."/>
            <person name="Frisvad J.C."/>
            <person name="Nielsen K.F."/>
            <person name="Lyhne E.K."/>
            <person name="Kogle M.E."/>
            <person name="Kuo A."/>
            <person name="Riley R."/>
            <person name="Clum A."/>
            <person name="Nolan M."/>
            <person name="Lipzen A."/>
            <person name="Salamov A."/>
            <person name="Henrissat B."/>
            <person name="Wiebenga A."/>
            <person name="De vries R.P."/>
            <person name="Grigoriev I.V."/>
            <person name="Mortensen U.H."/>
            <person name="Andersen M.R."/>
            <person name="Baker S.E."/>
        </authorList>
    </citation>
    <scope>NUCLEOTIDE SEQUENCE [LARGE SCALE GENOMIC DNA]</scope>
    <source>
        <strain evidence="1 2">CBS 101889</strain>
    </source>
</reference>
<dbReference type="AlphaFoldDB" id="A0A395IHA0"/>
<dbReference type="EMBL" id="KZ824267">
    <property type="protein sequence ID" value="RAL17584.1"/>
    <property type="molecule type" value="Genomic_DNA"/>
</dbReference>
<dbReference type="VEuPathDB" id="FungiDB:BO97DRAFT_402146"/>
<accession>A0A395IHA0</accession>
<sequence length="54" mass="6073">MIDKCCQSKYATFANLAARTKPLLHETNMMAICLLLDYRSLSTADPVLRLIAKD</sequence>
<gene>
    <name evidence="1" type="ORF">BO97DRAFT_402146</name>
</gene>